<evidence type="ECO:0000313" key="1">
    <source>
        <dbReference type="EMBL" id="KKM74657.1"/>
    </source>
</evidence>
<comment type="caution">
    <text evidence="1">The sequence shown here is derived from an EMBL/GenBank/DDBJ whole genome shotgun (WGS) entry which is preliminary data.</text>
</comment>
<sequence>DYASGVFTVNLTTTPDTTTEYIVQPPNNLHPAGHQFDDTIEAACLARTEMESQDEHFDTFWTDYYHKKALLNAFKIDARSAPRKLGPMLTGDQIRSRRYYGRSWNDVSYNES</sequence>
<proteinExistence type="predicted"/>
<organism evidence="1">
    <name type="scientific">marine sediment metagenome</name>
    <dbReference type="NCBI Taxonomy" id="412755"/>
    <lineage>
        <taxon>unclassified sequences</taxon>
        <taxon>metagenomes</taxon>
        <taxon>ecological metagenomes</taxon>
    </lineage>
</organism>
<feature type="non-terminal residue" evidence="1">
    <location>
        <position position="1"/>
    </location>
</feature>
<accession>A0A0F9MZH3</accession>
<dbReference type="EMBL" id="LAZR01009107">
    <property type="protein sequence ID" value="KKM74657.1"/>
    <property type="molecule type" value="Genomic_DNA"/>
</dbReference>
<name>A0A0F9MZH3_9ZZZZ</name>
<gene>
    <name evidence="1" type="ORF">LCGC14_1398200</name>
</gene>
<reference evidence="1" key="1">
    <citation type="journal article" date="2015" name="Nature">
        <title>Complex archaea that bridge the gap between prokaryotes and eukaryotes.</title>
        <authorList>
            <person name="Spang A."/>
            <person name="Saw J.H."/>
            <person name="Jorgensen S.L."/>
            <person name="Zaremba-Niedzwiedzka K."/>
            <person name="Martijn J."/>
            <person name="Lind A.E."/>
            <person name="van Eijk R."/>
            <person name="Schleper C."/>
            <person name="Guy L."/>
            <person name="Ettema T.J."/>
        </authorList>
    </citation>
    <scope>NUCLEOTIDE SEQUENCE</scope>
</reference>
<protein>
    <submittedName>
        <fullName evidence="1">Uncharacterized protein</fullName>
    </submittedName>
</protein>
<dbReference type="AlphaFoldDB" id="A0A0F9MZH3"/>